<dbReference type="SUPFAM" id="SSF48371">
    <property type="entry name" value="ARM repeat"/>
    <property type="match status" value="1"/>
</dbReference>
<dbReference type="Proteomes" id="UP000037460">
    <property type="component" value="Unassembled WGS sequence"/>
</dbReference>
<dbReference type="EMBL" id="JWZX01003136">
    <property type="protein sequence ID" value="KOO23997.1"/>
    <property type="molecule type" value="Genomic_DNA"/>
</dbReference>
<gene>
    <name evidence="1" type="ORF">Ctob_005783</name>
</gene>
<reference evidence="2" key="1">
    <citation type="journal article" date="2015" name="PLoS Genet.">
        <title>Genome Sequence and Transcriptome Analyses of Chrysochromulina tobin: Metabolic Tools for Enhanced Algal Fitness in the Prominent Order Prymnesiales (Haptophyceae).</title>
        <authorList>
            <person name="Hovde B.T."/>
            <person name="Deodato C.R."/>
            <person name="Hunsperger H.M."/>
            <person name="Ryken S.A."/>
            <person name="Yost W."/>
            <person name="Jha R.K."/>
            <person name="Patterson J."/>
            <person name="Monnat R.J. Jr."/>
            <person name="Barlow S.B."/>
            <person name="Starkenburg S.R."/>
            <person name="Cattolico R.A."/>
        </authorList>
    </citation>
    <scope>NUCLEOTIDE SEQUENCE</scope>
    <source>
        <strain evidence="2">CCMP291</strain>
    </source>
</reference>
<accession>A0A0M0JCC4</accession>
<dbReference type="Gene3D" id="1.25.10.10">
    <property type="entry name" value="Leucine-rich Repeat Variant"/>
    <property type="match status" value="1"/>
</dbReference>
<dbReference type="InterPro" id="IPR016024">
    <property type="entry name" value="ARM-type_fold"/>
</dbReference>
<sequence>MKLILTMMRAIEALSSESVPELERASVVLRELSSRSGTIGLVAMHELRAHAPLCLLVKRALTQLEQFELEPPEIEHQIDLEPLLIAAGVALANCAYYVPMRPTLHKHGLVELASGYLGRSDALLEVGLGLLQSMSLFPPACTDVMRCQFMEDLPKYLGGAKPKHMRLRALTVVQHLTHITDHARLLIRHNMVVLLLQELNSRPNDDECRYRALAGLINLSAAQPDATIFGNEAFYRCLSQVAQVAELAPMVEHIMHNVSNEPEQVALMRQMQMLPKTFKEGREMMV</sequence>
<keyword evidence="2" id="KW-1185">Reference proteome</keyword>
<protein>
    <submittedName>
        <fullName evidence="1">Uncharacterized protein</fullName>
    </submittedName>
</protein>
<proteinExistence type="predicted"/>
<dbReference type="AlphaFoldDB" id="A0A0M0JCC4"/>
<comment type="caution">
    <text evidence="1">The sequence shown here is derived from an EMBL/GenBank/DDBJ whole genome shotgun (WGS) entry which is preliminary data.</text>
</comment>
<organism evidence="1 2">
    <name type="scientific">Chrysochromulina tobinii</name>
    <dbReference type="NCBI Taxonomy" id="1460289"/>
    <lineage>
        <taxon>Eukaryota</taxon>
        <taxon>Haptista</taxon>
        <taxon>Haptophyta</taxon>
        <taxon>Prymnesiophyceae</taxon>
        <taxon>Prymnesiales</taxon>
        <taxon>Chrysochromulinaceae</taxon>
        <taxon>Chrysochromulina</taxon>
    </lineage>
</organism>
<evidence type="ECO:0000313" key="2">
    <source>
        <dbReference type="Proteomes" id="UP000037460"/>
    </source>
</evidence>
<evidence type="ECO:0000313" key="1">
    <source>
        <dbReference type="EMBL" id="KOO23997.1"/>
    </source>
</evidence>
<name>A0A0M0JCC4_9EUKA</name>
<dbReference type="InterPro" id="IPR011989">
    <property type="entry name" value="ARM-like"/>
</dbReference>